<dbReference type="InterPro" id="IPR036249">
    <property type="entry name" value="Thioredoxin-like_sf"/>
</dbReference>
<reference evidence="2 3" key="1">
    <citation type="submission" date="2020-01" db="EMBL/GenBank/DDBJ databases">
        <title>Sulfitobacter sediminilitoris sp. nov., isolated from a tidal flat.</title>
        <authorList>
            <person name="Park S."/>
            <person name="Yoon J.-H."/>
        </authorList>
    </citation>
    <scope>NUCLEOTIDE SEQUENCE [LARGE SCALE GENOMIC DNA]</scope>
    <source>
        <strain evidence="2 3">JBTF-M27</strain>
    </source>
</reference>
<evidence type="ECO:0000313" key="3">
    <source>
        <dbReference type="Proteomes" id="UP000468591"/>
    </source>
</evidence>
<dbReference type="AlphaFoldDB" id="A0A6P0CFH7"/>
<comment type="caution">
    <text evidence="2">The sequence shown here is derived from an EMBL/GenBank/DDBJ whole genome shotgun (WGS) entry which is preliminary data.</text>
</comment>
<accession>A0A6P0CFH7</accession>
<dbReference type="RefSeq" id="WP_164356112.1">
    <property type="nucleotide sequence ID" value="NZ_JAABNT010000029.1"/>
</dbReference>
<dbReference type="InterPro" id="IPR013766">
    <property type="entry name" value="Thioredoxin_domain"/>
</dbReference>
<organism evidence="2 3">
    <name type="scientific">Sulfitobacter sediminilitoris</name>
    <dbReference type="NCBI Taxonomy" id="2698830"/>
    <lineage>
        <taxon>Bacteria</taxon>
        <taxon>Pseudomonadati</taxon>
        <taxon>Pseudomonadota</taxon>
        <taxon>Alphaproteobacteria</taxon>
        <taxon>Rhodobacterales</taxon>
        <taxon>Roseobacteraceae</taxon>
        <taxon>Sulfitobacter</taxon>
    </lineage>
</organism>
<dbReference type="Gene3D" id="3.40.30.10">
    <property type="entry name" value="Glutaredoxin"/>
    <property type="match status" value="1"/>
</dbReference>
<dbReference type="PANTHER" id="PTHR11781:SF22">
    <property type="entry name" value="TYPE I IODOTHYRONINE DEIODINASE"/>
    <property type="match status" value="1"/>
</dbReference>
<proteinExistence type="predicted"/>
<dbReference type="SUPFAM" id="SSF52833">
    <property type="entry name" value="Thioredoxin-like"/>
    <property type="match status" value="1"/>
</dbReference>
<name>A0A6P0CFH7_9RHOB</name>
<sequence>MLTFQACVGSCYCAGQGEDVSMSRIAFEMRDQMDGISEADFEDTMGLSKSAFRDYLWTAADQEDKCLAQEGESAPNFSAHTLNAEGGIFSGLLDLSDLRGAPVSLIFGCYTCPVFRRQSDRMKELIQHYCGRVQFVFVYVLEVHPTDGWNTESNRTAAVMYAQPINLEDRAKIANDWRKAYEFKSPVVLGWPDNRINADYAGEPERLYVLDGDGIVTFKSEQGPYYDSHLEDWAASLENVVRPI</sequence>
<dbReference type="PANTHER" id="PTHR11781">
    <property type="entry name" value="IODOTHYRONINE DEIODINASE"/>
    <property type="match status" value="1"/>
</dbReference>
<gene>
    <name evidence="2" type="ORF">GV827_21510</name>
</gene>
<dbReference type="PROSITE" id="PS51352">
    <property type="entry name" value="THIOREDOXIN_2"/>
    <property type="match status" value="1"/>
</dbReference>
<protein>
    <recommendedName>
        <fullName evidence="1">Thioredoxin domain-containing protein</fullName>
    </recommendedName>
</protein>
<dbReference type="Pfam" id="PF00837">
    <property type="entry name" value="T4_deiodinase"/>
    <property type="match status" value="1"/>
</dbReference>
<dbReference type="Proteomes" id="UP000468591">
    <property type="component" value="Unassembled WGS sequence"/>
</dbReference>
<evidence type="ECO:0000259" key="1">
    <source>
        <dbReference type="PROSITE" id="PS51352"/>
    </source>
</evidence>
<evidence type="ECO:0000313" key="2">
    <source>
        <dbReference type="EMBL" id="NEK24951.1"/>
    </source>
</evidence>
<dbReference type="EMBL" id="JAABNT010000029">
    <property type="protein sequence ID" value="NEK24951.1"/>
    <property type="molecule type" value="Genomic_DNA"/>
</dbReference>
<keyword evidence="3" id="KW-1185">Reference proteome</keyword>
<dbReference type="InterPro" id="IPR000643">
    <property type="entry name" value="Iodothyronine_deiodinase"/>
</dbReference>
<feature type="domain" description="Thioredoxin" evidence="1">
    <location>
        <begin position="68"/>
        <end position="239"/>
    </location>
</feature>
<dbReference type="GO" id="GO:0004800">
    <property type="term" value="F:thyroxine 5'-deiodinase activity"/>
    <property type="evidence" value="ECO:0007669"/>
    <property type="project" value="InterPro"/>
</dbReference>